<dbReference type="SMART" id="SM00174">
    <property type="entry name" value="RHO"/>
    <property type="match status" value="1"/>
</dbReference>
<evidence type="ECO:0000313" key="2">
    <source>
        <dbReference type="Proteomes" id="UP000087171"/>
    </source>
</evidence>
<dbReference type="InterPro" id="IPR027417">
    <property type="entry name" value="P-loop_NTPase"/>
</dbReference>
<reference evidence="3" key="1">
    <citation type="submission" date="2025-08" db="UniProtKB">
        <authorList>
            <consortium name="RefSeq"/>
        </authorList>
    </citation>
    <scope>IDENTIFICATION</scope>
    <source>
        <tissue evidence="3">Etiolated seedlings</tissue>
    </source>
</reference>
<keyword evidence="2" id="KW-1185">Reference proteome</keyword>
<dbReference type="FunFam" id="3.40.50.300:FF:000927">
    <property type="entry name" value="Septum-promoting GTP-binding protein 1"/>
    <property type="match status" value="1"/>
</dbReference>
<dbReference type="STRING" id="3827.A0A1S2Z4S2"/>
<dbReference type="Gene3D" id="3.40.50.300">
    <property type="entry name" value="P-loop containing nucleotide triphosphate hydrolases"/>
    <property type="match status" value="1"/>
</dbReference>
<protein>
    <submittedName>
        <fullName evidence="3">Septum-promoting GTP-binding protein 1</fullName>
    </submittedName>
</protein>
<proteinExistence type="predicted"/>
<dbReference type="eggNOG" id="KOG1673">
    <property type="taxonomic scope" value="Eukaryota"/>
</dbReference>
<sequence length="274" mass="30620">MSQFNHKGGQSSTLGRRIHHRVSLLRRCILRALQRFLVCSGKKPGANATYSMLPPRAALPSPLPPLESTVESAPPPLFHTHELDTDLVSLKISLLGDCQIGKTSFLVKYVGNEKEQGGEQRKGVNQMDKTLVVGGARISYCLWEVQGDGKSEDQIPMACKDSVAILIMFDLTSRCTLNSVLGWYKEARKWNQTAIPVLIGTKFDDFIQLPIDMQWTIASEARTYAKALNATLFFSSATYNINVNKIFKFITAKLFDLPWTVERNLNVGEPIIDF</sequence>
<organism evidence="2 3">
    <name type="scientific">Cicer arietinum</name>
    <name type="common">Chickpea</name>
    <name type="synonym">Garbanzo</name>
    <dbReference type="NCBI Taxonomy" id="3827"/>
    <lineage>
        <taxon>Eukaryota</taxon>
        <taxon>Viridiplantae</taxon>
        <taxon>Streptophyta</taxon>
        <taxon>Embryophyta</taxon>
        <taxon>Tracheophyta</taxon>
        <taxon>Spermatophyta</taxon>
        <taxon>Magnoliopsida</taxon>
        <taxon>eudicotyledons</taxon>
        <taxon>Gunneridae</taxon>
        <taxon>Pentapetalae</taxon>
        <taxon>rosids</taxon>
        <taxon>fabids</taxon>
        <taxon>Fabales</taxon>
        <taxon>Fabaceae</taxon>
        <taxon>Papilionoideae</taxon>
        <taxon>50 kb inversion clade</taxon>
        <taxon>NPAAA clade</taxon>
        <taxon>Hologalegina</taxon>
        <taxon>IRL clade</taxon>
        <taxon>Cicereae</taxon>
        <taxon>Cicer</taxon>
    </lineage>
</organism>
<dbReference type="SUPFAM" id="SSF52540">
    <property type="entry name" value="P-loop containing nucleoside triphosphate hydrolases"/>
    <property type="match status" value="1"/>
</dbReference>
<dbReference type="GO" id="GO:0005525">
    <property type="term" value="F:GTP binding"/>
    <property type="evidence" value="ECO:0007669"/>
    <property type="project" value="InterPro"/>
</dbReference>
<dbReference type="GeneID" id="101494773"/>
<dbReference type="Pfam" id="PF00071">
    <property type="entry name" value="Ras"/>
    <property type="match status" value="1"/>
</dbReference>
<evidence type="ECO:0000313" key="3">
    <source>
        <dbReference type="RefSeq" id="XP_004515072.1"/>
    </source>
</evidence>
<gene>
    <name evidence="3" type="primary">LOC101494773</name>
</gene>
<dbReference type="AlphaFoldDB" id="A0A1S2Z4S2"/>
<dbReference type="RefSeq" id="XP_004515072.1">
    <property type="nucleotide sequence ID" value="XM_004515015.3"/>
</dbReference>
<name>A0A1S2Z4S2_CICAR</name>
<dbReference type="CDD" id="cd04128">
    <property type="entry name" value="Spg1"/>
    <property type="match status" value="1"/>
</dbReference>
<dbReference type="PANTHER" id="PTHR47978">
    <property type="match status" value="1"/>
</dbReference>
<dbReference type="PROSITE" id="PS51419">
    <property type="entry name" value="RAB"/>
    <property type="match status" value="1"/>
</dbReference>
<accession>A0A1S2Z4S2</accession>
<dbReference type="InterPro" id="IPR017231">
    <property type="entry name" value="Small_GTPase_Tem1/Spg1"/>
</dbReference>
<dbReference type="SMART" id="SM00175">
    <property type="entry name" value="RAB"/>
    <property type="match status" value="1"/>
</dbReference>
<dbReference type="GO" id="GO:0003924">
    <property type="term" value="F:GTPase activity"/>
    <property type="evidence" value="ECO:0007669"/>
    <property type="project" value="InterPro"/>
</dbReference>
<keyword evidence="1" id="KW-0547">Nucleotide-binding</keyword>
<dbReference type="Proteomes" id="UP000087171">
    <property type="component" value="Unplaced"/>
</dbReference>
<dbReference type="PaxDb" id="3827-XP_004515072.1"/>
<dbReference type="InterPro" id="IPR001806">
    <property type="entry name" value="Small_GTPase"/>
</dbReference>
<dbReference type="OrthoDB" id="6585768at2759"/>
<dbReference type="PRINTS" id="PR00449">
    <property type="entry name" value="RASTRNSFRMNG"/>
</dbReference>
<evidence type="ECO:0000256" key="1">
    <source>
        <dbReference type="ARBA" id="ARBA00022741"/>
    </source>
</evidence>
<dbReference type="KEGG" id="cam:101494773"/>